<protein>
    <recommendedName>
        <fullName evidence="3">F-box domain-containing protein</fullName>
    </recommendedName>
</protein>
<dbReference type="SUPFAM" id="SSF52047">
    <property type="entry name" value="RNI-like"/>
    <property type="match status" value="1"/>
</dbReference>
<reference evidence="1" key="1">
    <citation type="submission" date="2022-08" db="EMBL/GenBank/DDBJ databases">
        <authorList>
            <consortium name="DOE Joint Genome Institute"/>
            <person name="Min B."/>
            <person name="Riley R."/>
            <person name="Sierra-Patev S."/>
            <person name="Naranjo-Ortiz M."/>
            <person name="Looney B."/>
            <person name="Konkel Z."/>
            <person name="Slot J.C."/>
            <person name="Sakamoto Y."/>
            <person name="Steenwyk J.L."/>
            <person name="Rokas A."/>
            <person name="Carro J."/>
            <person name="Camarero S."/>
            <person name="Ferreira P."/>
            <person name="Molpeceres G."/>
            <person name="Ruiz-Duenas F.J."/>
            <person name="Serrano A."/>
            <person name="Henrissat B."/>
            <person name="Drula E."/>
            <person name="Hughes K.W."/>
            <person name="Mata J.L."/>
            <person name="Ishikawa N.K."/>
            <person name="Vargas-Isla R."/>
            <person name="Ushijima S."/>
            <person name="Smith C.A."/>
            <person name="Ahrendt S."/>
            <person name="Andreopoulos W."/>
            <person name="He G."/>
            <person name="Labutti K."/>
            <person name="Lipzen A."/>
            <person name="Ng V."/>
            <person name="Sandor L."/>
            <person name="Barry K."/>
            <person name="Martinez A.T."/>
            <person name="Xiao Y."/>
            <person name="Gibbons J.G."/>
            <person name="Terashima K."/>
            <person name="Hibbett D.S."/>
            <person name="Grigoriev I.V."/>
        </authorList>
    </citation>
    <scope>NUCLEOTIDE SEQUENCE</scope>
    <source>
        <strain evidence="1">TFB9207</strain>
    </source>
</reference>
<name>A0AA38U2S8_9AGAR</name>
<dbReference type="Proteomes" id="UP001163846">
    <property type="component" value="Unassembled WGS sequence"/>
</dbReference>
<proteinExistence type="predicted"/>
<comment type="caution">
    <text evidence="1">The sequence shown here is derived from an EMBL/GenBank/DDBJ whole genome shotgun (WGS) entry which is preliminary data.</text>
</comment>
<dbReference type="AlphaFoldDB" id="A0AA38U2S8"/>
<gene>
    <name evidence="1" type="ORF">F5878DRAFT_636319</name>
</gene>
<sequence>MPITSPNSPTLPVEILTQIFTLVTILDSGASLRSLRRVSQLFNDICIPLKFLSLSLTTASSIEKLHQELQRLENSPPHLRRIQHLYISLDASDMQSESELDTISQIFFTLQTAADTLQTLTFIYHNSPLSTSVIGRLFREPLPVLTELTVHGFYPFPSPVPSNESDSFLSVHSLEMNQSCMPQLRRLHLSGSRNPHGLLQLSSLDVCFPSLTHLRISGLLMAASFAEEMKGALEMRSDDIPEGTCGMLPCNRAILPSKLESVVLQPGYAPMLDRSGVLAGSALKKDTRMMVQLKNIEEAAKRRRGVHVIVKDRMQDPARIPVGAVLYRDWLGRMNGDEGCW</sequence>
<accession>A0AA38U2S8</accession>
<dbReference type="EMBL" id="MU807574">
    <property type="protein sequence ID" value="KAJ3831329.1"/>
    <property type="molecule type" value="Genomic_DNA"/>
</dbReference>
<keyword evidence="2" id="KW-1185">Reference proteome</keyword>
<evidence type="ECO:0000313" key="1">
    <source>
        <dbReference type="EMBL" id="KAJ3831329.1"/>
    </source>
</evidence>
<evidence type="ECO:0008006" key="3">
    <source>
        <dbReference type="Google" id="ProtNLM"/>
    </source>
</evidence>
<organism evidence="1 2">
    <name type="scientific">Lentinula raphanica</name>
    <dbReference type="NCBI Taxonomy" id="153919"/>
    <lineage>
        <taxon>Eukaryota</taxon>
        <taxon>Fungi</taxon>
        <taxon>Dikarya</taxon>
        <taxon>Basidiomycota</taxon>
        <taxon>Agaricomycotina</taxon>
        <taxon>Agaricomycetes</taxon>
        <taxon>Agaricomycetidae</taxon>
        <taxon>Agaricales</taxon>
        <taxon>Marasmiineae</taxon>
        <taxon>Omphalotaceae</taxon>
        <taxon>Lentinula</taxon>
    </lineage>
</organism>
<evidence type="ECO:0000313" key="2">
    <source>
        <dbReference type="Proteomes" id="UP001163846"/>
    </source>
</evidence>